<dbReference type="InterPro" id="IPR011335">
    <property type="entry name" value="Restrct_endonuc-II-like"/>
</dbReference>
<dbReference type="CDD" id="cd01038">
    <property type="entry name" value="Endonuclease_DUF559"/>
    <property type="match status" value="1"/>
</dbReference>
<evidence type="ECO:0000313" key="3">
    <source>
        <dbReference type="EMBL" id="AGG88068.1"/>
    </source>
</evidence>
<evidence type="ECO:0000259" key="2">
    <source>
        <dbReference type="Pfam" id="PF04480"/>
    </source>
</evidence>
<reference evidence="3 4" key="1">
    <citation type="submission" date="2012-04" db="EMBL/GenBank/DDBJ databases">
        <title>Complete genome of Rhodanobacter sp. 2APBS1.</title>
        <authorList>
            <consortium name="US DOE Joint Genome Institute"/>
            <person name="Huntemann M."/>
            <person name="Wei C.-L."/>
            <person name="Han J."/>
            <person name="Detter J.C."/>
            <person name="Han C."/>
            <person name="Tapia R."/>
            <person name="Munk A.C.C."/>
            <person name="Chen A."/>
            <person name="Krypides N."/>
            <person name="Mavromatis K."/>
            <person name="Markowitz V."/>
            <person name="Szeto E."/>
            <person name="Ivanova N."/>
            <person name="Mikhailova N."/>
            <person name="Ovchinnikova G."/>
            <person name="Pagani I."/>
            <person name="Pati A."/>
            <person name="Goodwin L."/>
            <person name="Peters L."/>
            <person name="Pitluck S."/>
            <person name="Woyke T."/>
            <person name="Prakash O."/>
            <person name="Elkins J."/>
            <person name="Brown S."/>
            <person name="Palumbo A."/>
            <person name="Hemme C."/>
            <person name="Zhou J."/>
            <person name="Watson D."/>
            <person name="Jardine P."/>
            <person name="Kostka J."/>
            <person name="Green S."/>
        </authorList>
    </citation>
    <scope>NUCLEOTIDE SEQUENCE [LARGE SCALE GENOMIC DNA]</scope>
    <source>
        <strain evidence="3 4">2APBS1</strain>
    </source>
</reference>
<dbReference type="AlphaFoldDB" id="M4NEU2"/>
<evidence type="ECO:0000313" key="4">
    <source>
        <dbReference type="Proteomes" id="UP000011859"/>
    </source>
</evidence>
<dbReference type="eggNOG" id="COG2852">
    <property type="taxonomic scope" value="Bacteria"/>
</dbReference>
<keyword evidence="4" id="KW-1185">Reference proteome</keyword>
<dbReference type="Proteomes" id="UP000011859">
    <property type="component" value="Chromosome"/>
</dbReference>
<dbReference type="Gene3D" id="3.40.960.10">
    <property type="entry name" value="VSR Endonuclease"/>
    <property type="match status" value="1"/>
</dbReference>
<organism evidence="3 4">
    <name type="scientific">Rhodanobacter denitrificans</name>
    <dbReference type="NCBI Taxonomy" id="666685"/>
    <lineage>
        <taxon>Bacteria</taxon>
        <taxon>Pseudomonadati</taxon>
        <taxon>Pseudomonadota</taxon>
        <taxon>Gammaproteobacteria</taxon>
        <taxon>Lysobacterales</taxon>
        <taxon>Rhodanobacteraceae</taxon>
        <taxon>Rhodanobacter</taxon>
    </lineage>
</organism>
<dbReference type="HOGENOM" id="CLU_107928_0_2_6"/>
<name>M4NEU2_9GAMM</name>
<dbReference type="PANTHER" id="PTHR38590:SF1">
    <property type="entry name" value="BLL0828 PROTEIN"/>
    <property type="match status" value="1"/>
</dbReference>
<accession>M4NEU2</accession>
<proteinExistence type="predicted"/>
<evidence type="ECO:0000256" key="1">
    <source>
        <dbReference type="SAM" id="MobiDB-lite"/>
    </source>
</evidence>
<dbReference type="PANTHER" id="PTHR38590">
    <property type="entry name" value="BLL0828 PROTEIN"/>
    <property type="match status" value="1"/>
</dbReference>
<feature type="region of interest" description="Disordered" evidence="1">
    <location>
        <begin position="1"/>
        <end position="20"/>
    </location>
</feature>
<dbReference type="OrthoDB" id="9798754at2"/>
<dbReference type="InterPro" id="IPR007569">
    <property type="entry name" value="DUF559"/>
</dbReference>
<dbReference type="SUPFAM" id="SSF52980">
    <property type="entry name" value="Restriction endonuclease-like"/>
    <property type="match status" value="1"/>
</dbReference>
<dbReference type="RefSeq" id="WP_015447034.1">
    <property type="nucleotide sequence ID" value="NC_020541.1"/>
</dbReference>
<dbReference type="InterPro" id="IPR047216">
    <property type="entry name" value="Endonuclease_DUF559_bact"/>
</dbReference>
<feature type="domain" description="DUF559" evidence="2">
    <location>
        <begin position="12"/>
        <end position="113"/>
    </location>
</feature>
<dbReference type="KEGG" id="rhd:R2APBS1_0907"/>
<dbReference type="STRING" id="666685.R2APBS1_0907"/>
<protein>
    <recommendedName>
        <fullName evidence="2">DUF559 domain-containing protein</fullName>
    </recommendedName>
</protein>
<dbReference type="EMBL" id="CP003470">
    <property type="protein sequence ID" value="AGG88068.1"/>
    <property type="molecule type" value="Genomic_DNA"/>
</dbReference>
<sequence length="139" mass="15896">MNPKPPLPTHTLNTAKSLRTSGTDAEHELWYHLRARRLDGLKFRRQHPMPPYVADYYCDELKLVIELDGSQHDEQSDSIRTQALQRQGLFVLRFWDNQVLQETGAVLEAILNFARHRTISPTTLTRKGTPYGSPTGEGL</sequence>
<gene>
    <name evidence="3" type="ORF">R2APBS1_0907</name>
</gene>
<dbReference type="Pfam" id="PF04480">
    <property type="entry name" value="DUF559"/>
    <property type="match status" value="1"/>
</dbReference>
<feature type="compositionally biased region" description="Polar residues" evidence="1">
    <location>
        <begin position="10"/>
        <end position="20"/>
    </location>
</feature>